<evidence type="ECO:0000313" key="2">
    <source>
        <dbReference type="EMBL" id="GES27100.1"/>
    </source>
</evidence>
<name>A0A5M3Y1H1_9ACTN</name>
<organism evidence="2 3">
    <name type="scientific">Acrocarpospora pleiomorpha</name>
    <dbReference type="NCBI Taxonomy" id="90975"/>
    <lineage>
        <taxon>Bacteria</taxon>
        <taxon>Bacillati</taxon>
        <taxon>Actinomycetota</taxon>
        <taxon>Actinomycetes</taxon>
        <taxon>Streptosporangiales</taxon>
        <taxon>Streptosporangiaceae</taxon>
        <taxon>Acrocarpospora</taxon>
    </lineage>
</organism>
<proteinExistence type="predicted"/>
<evidence type="ECO:0000313" key="3">
    <source>
        <dbReference type="Proteomes" id="UP000377595"/>
    </source>
</evidence>
<protein>
    <submittedName>
        <fullName evidence="2">Uncharacterized protein</fullName>
    </submittedName>
</protein>
<sequence>MRKCADASDGRDRARTGQHLRCPPESARLHQLSRVRRFFRRQVWVLVLPFAPALTRSRREQTTLPNLKAASPTSRGGLAVQTPVSPHTVPTGGGQKGPHGPTWH</sequence>
<dbReference type="Proteomes" id="UP000377595">
    <property type="component" value="Unassembled WGS sequence"/>
</dbReference>
<accession>A0A5M3Y1H1</accession>
<keyword evidence="3" id="KW-1185">Reference proteome</keyword>
<dbReference type="AlphaFoldDB" id="A0A5M3Y1H1"/>
<comment type="caution">
    <text evidence="2">The sequence shown here is derived from an EMBL/GenBank/DDBJ whole genome shotgun (WGS) entry which is preliminary data.</text>
</comment>
<feature type="region of interest" description="Disordered" evidence="1">
    <location>
        <begin position="57"/>
        <end position="104"/>
    </location>
</feature>
<evidence type="ECO:0000256" key="1">
    <source>
        <dbReference type="SAM" id="MobiDB-lite"/>
    </source>
</evidence>
<dbReference type="EMBL" id="BLAF01000110">
    <property type="protein sequence ID" value="GES27100.1"/>
    <property type="molecule type" value="Genomic_DNA"/>
</dbReference>
<gene>
    <name evidence="2" type="ORF">Aple_099990</name>
</gene>
<reference evidence="2 3" key="1">
    <citation type="submission" date="2019-10" db="EMBL/GenBank/DDBJ databases">
        <title>Whole genome shotgun sequence of Acrocarpospora pleiomorpha NBRC 16267.</title>
        <authorList>
            <person name="Ichikawa N."/>
            <person name="Kimura A."/>
            <person name="Kitahashi Y."/>
            <person name="Komaki H."/>
            <person name="Oguchi A."/>
        </authorList>
    </citation>
    <scope>NUCLEOTIDE SEQUENCE [LARGE SCALE GENOMIC DNA]</scope>
    <source>
        <strain evidence="2 3">NBRC 16267</strain>
    </source>
</reference>